<dbReference type="Pfam" id="PF11102">
    <property type="entry name" value="YjbF"/>
    <property type="match status" value="1"/>
</dbReference>
<keyword evidence="2" id="KW-1185">Reference proteome</keyword>
<dbReference type="PROSITE" id="PS51257">
    <property type="entry name" value="PROKAR_LIPOPROTEIN"/>
    <property type="match status" value="1"/>
</dbReference>
<evidence type="ECO:0008006" key="3">
    <source>
        <dbReference type="Google" id="ProtNLM"/>
    </source>
</evidence>
<reference evidence="1 2" key="1">
    <citation type="submission" date="2013-04" db="EMBL/GenBank/DDBJ databases">
        <title>Shimia sp. 22II-S11-Z10 Genome Sequencing.</title>
        <authorList>
            <person name="Lai Q."/>
            <person name="Li G."/>
            <person name="Shao Z."/>
        </authorList>
    </citation>
    <scope>NUCLEOTIDE SEQUENCE [LARGE SCALE GENOMIC DNA]</scope>
    <source>
        <strain evidence="2">22II-S11-Z10</strain>
    </source>
</reference>
<gene>
    <name evidence="1" type="ORF">ATO10_11015</name>
</gene>
<dbReference type="InterPro" id="IPR021308">
    <property type="entry name" value="GfcB"/>
</dbReference>
<dbReference type="Proteomes" id="UP000024836">
    <property type="component" value="Unassembled WGS sequence"/>
</dbReference>
<dbReference type="AlphaFoldDB" id="A0A058ZKZ7"/>
<dbReference type="InterPro" id="IPR023373">
    <property type="entry name" value="YmcC_sf"/>
</dbReference>
<dbReference type="Gene3D" id="2.40.360.10">
    <property type="entry name" value="YmcC-like"/>
    <property type="match status" value="1"/>
</dbReference>
<organism evidence="1 2">
    <name type="scientific">Actibacterium atlanticum</name>
    <dbReference type="NCBI Taxonomy" id="1461693"/>
    <lineage>
        <taxon>Bacteria</taxon>
        <taxon>Pseudomonadati</taxon>
        <taxon>Pseudomonadota</taxon>
        <taxon>Alphaproteobacteria</taxon>
        <taxon>Rhodobacterales</taxon>
        <taxon>Roseobacteraceae</taxon>
        <taxon>Actibacterium</taxon>
    </lineage>
</organism>
<dbReference type="EMBL" id="AQQY01000006">
    <property type="protein sequence ID" value="KCV81872.1"/>
    <property type="molecule type" value="Genomic_DNA"/>
</dbReference>
<protein>
    <recommendedName>
        <fullName evidence="3">Lipoprotein</fullName>
    </recommendedName>
</protein>
<accession>A0A058ZKZ7</accession>
<dbReference type="OrthoDB" id="6237231at2"/>
<proteinExistence type="predicted"/>
<dbReference type="SUPFAM" id="SSF159270">
    <property type="entry name" value="YmcC-like"/>
    <property type="match status" value="1"/>
</dbReference>
<dbReference type="eggNOG" id="ENOG5032Z0I">
    <property type="taxonomic scope" value="Bacteria"/>
</dbReference>
<dbReference type="RefSeq" id="WP_051598093.1">
    <property type="nucleotide sequence ID" value="NZ_AQQY01000006.1"/>
</dbReference>
<sequence>MKPLLKAIGLCALALGMGCSSEDGPSQLDELRGKTRSEDEINRAFSRAQLLLQQGRPGLLVGVEEFGKVAPMLLLNMRDGRATWITTDDVSIITHQGMLEGTRGISFDLITADLSQVMPLVLGRREGQAKRFHSYLGGENETVFRSYVCDVTNSGPREFTLAGAQYTATLMSEDCVGPASQFTNLYWVRGAEIVQSRQWVSEGAGALQIGLVP</sequence>
<evidence type="ECO:0000313" key="2">
    <source>
        <dbReference type="Proteomes" id="UP000024836"/>
    </source>
</evidence>
<comment type="caution">
    <text evidence="1">The sequence shown here is derived from an EMBL/GenBank/DDBJ whole genome shotgun (WGS) entry which is preliminary data.</text>
</comment>
<dbReference type="STRING" id="1461693.ATO10_11015"/>
<name>A0A058ZKZ7_9RHOB</name>
<evidence type="ECO:0000313" key="1">
    <source>
        <dbReference type="EMBL" id="KCV81872.1"/>
    </source>
</evidence>